<sequence length="93" mass="9850">MKFPIVIHKDPDSDYGITIPDVPGCFSGGETVDEAIGNAQEALALHFEALVADGDSLPQGTSIETWQTDPNYAGGVWTLVEIDITPYIAKAGS</sequence>
<dbReference type="Proteomes" id="UP000186736">
    <property type="component" value="Unassembled WGS sequence"/>
</dbReference>
<evidence type="ECO:0000313" key="3">
    <source>
        <dbReference type="Proteomes" id="UP000186736"/>
    </source>
</evidence>
<evidence type="ECO:0000313" key="2">
    <source>
        <dbReference type="EMBL" id="OLS61219.1"/>
    </source>
</evidence>
<dbReference type="EMBL" id="MKZO01000036">
    <property type="protein sequence ID" value="OLS61219.1"/>
    <property type="molecule type" value="Genomic_DNA"/>
</dbReference>
<reference evidence="2 3" key="1">
    <citation type="submission" date="2016-10" db="EMBL/GenBank/DDBJ databases">
        <title>Genome Sequence of Pseudomonas putida GM4FR.</title>
        <authorList>
            <person name="Poehlein A."/>
            <person name="Wemheuer F."/>
            <person name="Hollensteiner J."/>
            <person name="Wemheuer B."/>
        </authorList>
    </citation>
    <scope>NUCLEOTIDE SEQUENCE [LARGE SCALE GENOMIC DNA]</scope>
    <source>
        <strain evidence="2 3">GM4FR</strain>
    </source>
</reference>
<dbReference type="PANTHER" id="PTHR34504:SF2">
    <property type="entry name" value="UPF0150 PROTEIN SSL0259"/>
    <property type="match status" value="1"/>
</dbReference>
<dbReference type="SUPFAM" id="SSF143100">
    <property type="entry name" value="TTHA1013/TTHA0281-like"/>
    <property type="match status" value="1"/>
</dbReference>
<dbReference type="InterPro" id="IPR035069">
    <property type="entry name" value="TTHA1013/TTHA0281-like"/>
</dbReference>
<dbReference type="PANTHER" id="PTHR34504">
    <property type="entry name" value="ANTITOXIN HICB"/>
    <property type="match status" value="1"/>
</dbReference>
<dbReference type="AlphaFoldDB" id="A0A1Q9R1E5"/>
<proteinExistence type="predicted"/>
<dbReference type="OrthoDB" id="9807959at2"/>
<evidence type="ECO:0000259" key="1">
    <source>
        <dbReference type="Pfam" id="PF15919"/>
    </source>
</evidence>
<dbReference type="Gene3D" id="3.30.160.250">
    <property type="match status" value="1"/>
</dbReference>
<protein>
    <recommendedName>
        <fullName evidence="1">HicB-like antitoxin of toxin-antitoxin system domain-containing protein</fullName>
    </recommendedName>
</protein>
<gene>
    <name evidence="2" type="ORF">PSEMO_42000</name>
</gene>
<dbReference type="InterPro" id="IPR051404">
    <property type="entry name" value="TA_system_antitoxin"/>
</dbReference>
<feature type="domain" description="HicB-like antitoxin of toxin-antitoxin system" evidence="1">
    <location>
        <begin position="3"/>
        <end position="90"/>
    </location>
</feature>
<name>A0A1Q9R1E5_PSEPU</name>
<dbReference type="InterPro" id="IPR031807">
    <property type="entry name" value="HicB-like"/>
</dbReference>
<dbReference type="Pfam" id="PF15919">
    <property type="entry name" value="HicB_lk_antitox"/>
    <property type="match status" value="1"/>
</dbReference>
<comment type="caution">
    <text evidence="2">The sequence shown here is derived from an EMBL/GenBank/DDBJ whole genome shotgun (WGS) entry which is preliminary data.</text>
</comment>
<accession>A0A1Q9R1E5</accession>
<organism evidence="2 3">
    <name type="scientific">Pseudomonas putida</name>
    <name type="common">Arthrobacter siderocapsulatus</name>
    <dbReference type="NCBI Taxonomy" id="303"/>
    <lineage>
        <taxon>Bacteria</taxon>
        <taxon>Pseudomonadati</taxon>
        <taxon>Pseudomonadota</taxon>
        <taxon>Gammaproteobacteria</taxon>
        <taxon>Pseudomonadales</taxon>
        <taxon>Pseudomonadaceae</taxon>
        <taxon>Pseudomonas</taxon>
    </lineage>
</organism>